<evidence type="ECO:0000256" key="9">
    <source>
        <dbReference type="ARBA" id="ARBA00061532"/>
    </source>
</evidence>
<feature type="transmembrane region" description="Helical" evidence="10">
    <location>
        <begin position="230"/>
        <end position="252"/>
    </location>
</feature>
<dbReference type="CDD" id="cd13123">
    <property type="entry name" value="MATE_MurJ_like"/>
    <property type="match status" value="1"/>
</dbReference>
<dbReference type="HAMAP" id="MF_02078">
    <property type="entry name" value="MurJ_MviN"/>
    <property type="match status" value="1"/>
</dbReference>
<name>A0A1M6TEE6_9AQUI</name>
<dbReference type="PANTHER" id="PTHR47019:SF1">
    <property type="entry name" value="LIPID II FLIPPASE MURJ"/>
    <property type="match status" value="1"/>
</dbReference>
<keyword evidence="4 10" id="KW-0133">Cell shape</keyword>
<dbReference type="GO" id="GO:0009252">
    <property type="term" value="P:peptidoglycan biosynthetic process"/>
    <property type="evidence" value="ECO:0007669"/>
    <property type="project" value="UniProtKB-UniRule"/>
</dbReference>
<evidence type="ECO:0000256" key="5">
    <source>
        <dbReference type="ARBA" id="ARBA00022984"/>
    </source>
</evidence>
<dbReference type="PRINTS" id="PR01806">
    <property type="entry name" value="VIRFACTRMVIN"/>
</dbReference>
<keyword evidence="3 10" id="KW-0812">Transmembrane</keyword>
<dbReference type="PANTHER" id="PTHR47019">
    <property type="entry name" value="LIPID II FLIPPASE MURJ"/>
    <property type="match status" value="1"/>
</dbReference>
<feature type="transmembrane region" description="Helical" evidence="10">
    <location>
        <begin position="374"/>
        <end position="391"/>
    </location>
</feature>
<comment type="similarity">
    <text evidence="9 10 11">Belongs to the MurJ/MviN family.</text>
</comment>
<evidence type="ECO:0000256" key="10">
    <source>
        <dbReference type="HAMAP-Rule" id="MF_02078"/>
    </source>
</evidence>
<feature type="transmembrane region" description="Helical" evidence="10">
    <location>
        <begin position="126"/>
        <end position="146"/>
    </location>
</feature>
<dbReference type="GO" id="GO:0008360">
    <property type="term" value="P:regulation of cell shape"/>
    <property type="evidence" value="ECO:0007669"/>
    <property type="project" value="UniProtKB-UniRule"/>
</dbReference>
<evidence type="ECO:0000313" key="12">
    <source>
        <dbReference type="EMBL" id="SHK55244.1"/>
    </source>
</evidence>
<comment type="function">
    <text evidence="8 10 11">Involved in peptidoglycan biosynthesis. Transports lipid-linked peptidoglycan precursors from the inner to the outer leaflet of the cytoplasmic membrane.</text>
</comment>
<feature type="transmembrane region" description="Helical" evidence="10">
    <location>
        <begin position="397"/>
        <end position="416"/>
    </location>
</feature>
<dbReference type="EMBL" id="LT670846">
    <property type="protein sequence ID" value="SHK55244.1"/>
    <property type="molecule type" value="Genomic_DNA"/>
</dbReference>
<feature type="transmembrane region" description="Helical" evidence="10">
    <location>
        <begin position="153"/>
        <end position="172"/>
    </location>
</feature>
<evidence type="ECO:0000313" key="13">
    <source>
        <dbReference type="Proteomes" id="UP000189810"/>
    </source>
</evidence>
<dbReference type="InterPro" id="IPR004268">
    <property type="entry name" value="MurJ"/>
</dbReference>
<dbReference type="AlphaFoldDB" id="A0A1M6TEE6"/>
<dbReference type="GO" id="GO:0005886">
    <property type="term" value="C:plasma membrane"/>
    <property type="evidence" value="ECO:0007669"/>
    <property type="project" value="UniProtKB-SubCell"/>
</dbReference>
<feature type="transmembrane region" description="Helical" evidence="10">
    <location>
        <begin position="178"/>
        <end position="203"/>
    </location>
</feature>
<feature type="transmembrane region" description="Helical" evidence="10">
    <location>
        <begin position="336"/>
        <end position="353"/>
    </location>
</feature>
<comment type="subcellular location">
    <subcellularLocation>
        <location evidence="1 10">Cell membrane</location>
        <topology evidence="1 10">Multi-pass membrane protein</topology>
    </subcellularLocation>
</comment>
<evidence type="ECO:0000256" key="1">
    <source>
        <dbReference type="ARBA" id="ARBA00004651"/>
    </source>
</evidence>
<feature type="transmembrane region" description="Helical" evidence="10">
    <location>
        <begin position="80"/>
        <end position="106"/>
    </location>
</feature>
<keyword evidence="6 10" id="KW-1133">Transmembrane helix</keyword>
<dbReference type="NCBIfam" id="TIGR01695">
    <property type="entry name" value="murJ_mviN"/>
    <property type="match status" value="1"/>
</dbReference>
<keyword evidence="10 11" id="KW-0813">Transport</keyword>
<keyword evidence="13" id="KW-1185">Reference proteome</keyword>
<organism evidence="12 13">
    <name type="scientific">Thermocrinis minervae</name>
    <dbReference type="NCBI Taxonomy" id="381751"/>
    <lineage>
        <taxon>Bacteria</taxon>
        <taxon>Pseudomonadati</taxon>
        <taxon>Aquificota</taxon>
        <taxon>Aquificia</taxon>
        <taxon>Aquificales</taxon>
        <taxon>Aquificaceae</taxon>
        <taxon>Thermocrinis</taxon>
    </lineage>
</organism>
<evidence type="ECO:0000256" key="4">
    <source>
        <dbReference type="ARBA" id="ARBA00022960"/>
    </source>
</evidence>
<feature type="transmembrane region" description="Helical" evidence="10">
    <location>
        <begin position="454"/>
        <end position="471"/>
    </location>
</feature>
<dbReference type="GO" id="GO:0071555">
    <property type="term" value="P:cell wall organization"/>
    <property type="evidence" value="ECO:0007669"/>
    <property type="project" value="UniProtKB-UniRule"/>
</dbReference>
<feature type="transmembrane region" description="Helical" evidence="10">
    <location>
        <begin position="296"/>
        <end position="316"/>
    </location>
</feature>
<keyword evidence="5 10" id="KW-0573">Peptidoglycan synthesis</keyword>
<dbReference type="OrthoDB" id="9804143at2"/>
<gene>
    <name evidence="10" type="primary">murJ</name>
    <name evidence="12" type="ORF">SAMN05444391_1420</name>
</gene>
<evidence type="ECO:0000256" key="2">
    <source>
        <dbReference type="ARBA" id="ARBA00022475"/>
    </source>
</evidence>
<dbReference type="UniPathway" id="UPA00219"/>
<feature type="transmembrane region" description="Helical" evidence="10">
    <location>
        <begin position="264"/>
        <end position="284"/>
    </location>
</feature>
<keyword evidence="10 11" id="KW-0961">Cell wall biogenesis/degradation</keyword>
<dbReference type="RefSeq" id="WP_079654506.1">
    <property type="nucleotide sequence ID" value="NZ_LT670846.1"/>
</dbReference>
<keyword evidence="7 10" id="KW-0472">Membrane</keyword>
<dbReference type="PIRSF" id="PIRSF002869">
    <property type="entry name" value="MviN"/>
    <property type="match status" value="1"/>
</dbReference>
<dbReference type="Pfam" id="PF03023">
    <property type="entry name" value="MurJ"/>
    <property type="match status" value="1"/>
</dbReference>
<protein>
    <recommendedName>
        <fullName evidence="10">Probable lipid II flippase MurJ</fullName>
    </recommendedName>
</protein>
<dbReference type="STRING" id="381751.SAMN05444391_1420"/>
<dbReference type="Proteomes" id="UP000189810">
    <property type="component" value="Chromosome I"/>
</dbReference>
<comment type="pathway">
    <text evidence="10">Cell wall biogenesis; peptidoglycan biosynthesis.</text>
</comment>
<proteinExistence type="inferred from homology"/>
<feature type="transmembrane region" description="Helical" evidence="10">
    <location>
        <begin position="428"/>
        <end position="448"/>
    </location>
</feature>
<keyword evidence="2 10" id="KW-1003">Cell membrane</keyword>
<evidence type="ECO:0000256" key="3">
    <source>
        <dbReference type="ARBA" id="ARBA00022692"/>
    </source>
</evidence>
<accession>A0A1M6TEE6</accession>
<sequence length="485" mass="53766">MNLIKHGLAFSIGTLISRVLGYVRDATIAYFFGSSRVTDAFFIAFRIPNTLRRLLGEGGFNAAFIPIYAKVMKENREKGFLSSVFTYYTLISLFVTLLGIAFAPWVVSIIAPGIKGRDYYELTVFFTRWVFSYLFFIGLSSFFMGVLNVRGVFFIPAFAQAVYNFAFSLIVATTTHMFGYVSLIVGTLVGGFLQLMVHLPYLFTKKVKLGVSFKLYEEEKELLKRLGPALLGFGVAQLSFFIDTFLASFLKVGSVSYLYYANRIFQLPLGAVSVGMANSLLSALSLGEDKKSRTTLAVRFIVIISLPASLGMMLISEEIVSLLYGRGRFTPEDVHTTAKVLSAYSLGLLFFSLQKLLSATFFAEGDTKTPVKSLTISILVEGLSASIYAFVLGMGVVGLALGTSTSSLAGFVYLLGKRKRGYIEFREVISSIYKSAVACGLMAAFLYVFHFHTLLRILTAALVYFLTLLLLREDMLVSLLKKLWR</sequence>
<reference evidence="12 13" key="1">
    <citation type="submission" date="2016-11" db="EMBL/GenBank/DDBJ databases">
        <authorList>
            <person name="Jaros S."/>
            <person name="Januszkiewicz K."/>
            <person name="Wedrychowicz H."/>
        </authorList>
    </citation>
    <scope>NUCLEOTIDE SEQUENCE [LARGE SCALE GENOMIC DNA]</scope>
    <source>
        <strain evidence="12 13">DSM 19557</strain>
    </source>
</reference>
<dbReference type="GO" id="GO:0015648">
    <property type="term" value="F:lipid-linked peptidoglycan transporter activity"/>
    <property type="evidence" value="ECO:0007669"/>
    <property type="project" value="UniProtKB-UniRule"/>
</dbReference>
<dbReference type="GO" id="GO:0034204">
    <property type="term" value="P:lipid translocation"/>
    <property type="evidence" value="ECO:0007669"/>
    <property type="project" value="TreeGrafter"/>
</dbReference>
<evidence type="ECO:0000256" key="11">
    <source>
        <dbReference type="PIRNR" id="PIRNR002869"/>
    </source>
</evidence>
<evidence type="ECO:0000256" key="7">
    <source>
        <dbReference type="ARBA" id="ARBA00023136"/>
    </source>
</evidence>
<evidence type="ECO:0000256" key="6">
    <source>
        <dbReference type="ARBA" id="ARBA00022989"/>
    </source>
</evidence>
<dbReference type="InterPro" id="IPR051050">
    <property type="entry name" value="Lipid_II_flippase_MurJ/MviN"/>
</dbReference>
<evidence type="ECO:0000256" key="8">
    <source>
        <dbReference type="ARBA" id="ARBA00060041"/>
    </source>
</evidence>